<name>A0A8T4GYS6_9EURY</name>
<sequence length="158" mass="16865">MADDWQPPGGPSEGESQIRFRLRQAVDALVYGVAVTLVVGAAATALSFALGGGWFGVEFALFLVGAAVLAYAAFQLRPAKRWSVEFQEDGYRITRPGDDAAVVGSREETRFQATVQRVPPLSSMGLPAESRLSPAAKLLVAGIVMLLASVLLEALLFW</sequence>
<keyword evidence="3" id="KW-1185">Reference proteome</keyword>
<organism evidence="2 3">
    <name type="scientific">Halolamina salifodinae</name>
    <dbReference type="NCBI Taxonomy" id="1202767"/>
    <lineage>
        <taxon>Archaea</taxon>
        <taxon>Methanobacteriati</taxon>
        <taxon>Methanobacteriota</taxon>
        <taxon>Stenosarchaea group</taxon>
        <taxon>Halobacteria</taxon>
        <taxon>Halobacteriales</taxon>
        <taxon>Haloferacaceae</taxon>
    </lineage>
</organism>
<dbReference type="RefSeq" id="WP_209490831.1">
    <property type="nucleotide sequence ID" value="NZ_JAGGLC010000002.1"/>
</dbReference>
<dbReference type="OrthoDB" id="313482at2157"/>
<dbReference type="EMBL" id="JAGGLC010000002">
    <property type="protein sequence ID" value="MBP1986525.1"/>
    <property type="molecule type" value="Genomic_DNA"/>
</dbReference>
<feature type="transmembrane region" description="Helical" evidence="1">
    <location>
        <begin position="138"/>
        <end position="157"/>
    </location>
</feature>
<keyword evidence="1" id="KW-0472">Membrane</keyword>
<dbReference type="InterPro" id="IPR055977">
    <property type="entry name" value="DUF7555"/>
</dbReference>
<feature type="transmembrane region" description="Helical" evidence="1">
    <location>
        <begin position="28"/>
        <end position="48"/>
    </location>
</feature>
<accession>A0A8T4GYS6</accession>
<protein>
    <submittedName>
        <fullName evidence="2">Uncharacterized protein</fullName>
    </submittedName>
</protein>
<dbReference type="Proteomes" id="UP000823736">
    <property type="component" value="Unassembled WGS sequence"/>
</dbReference>
<dbReference type="AlphaFoldDB" id="A0A8T4GYS6"/>
<keyword evidence="1" id="KW-0812">Transmembrane</keyword>
<evidence type="ECO:0000313" key="2">
    <source>
        <dbReference type="EMBL" id="MBP1986525.1"/>
    </source>
</evidence>
<proteinExistence type="predicted"/>
<evidence type="ECO:0000313" key="3">
    <source>
        <dbReference type="Proteomes" id="UP000823736"/>
    </source>
</evidence>
<gene>
    <name evidence="2" type="ORF">J2753_001019</name>
</gene>
<evidence type="ECO:0000256" key="1">
    <source>
        <dbReference type="SAM" id="Phobius"/>
    </source>
</evidence>
<feature type="transmembrane region" description="Helical" evidence="1">
    <location>
        <begin position="54"/>
        <end position="74"/>
    </location>
</feature>
<comment type="caution">
    <text evidence="2">The sequence shown here is derived from an EMBL/GenBank/DDBJ whole genome shotgun (WGS) entry which is preliminary data.</text>
</comment>
<keyword evidence="1" id="KW-1133">Transmembrane helix</keyword>
<dbReference type="Pfam" id="PF24432">
    <property type="entry name" value="DUF7555"/>
    <property type="match status" value="1"/>
</dbReference>
<reference evidence="2" key="1">
    <citation type="submission" date="2021-03" db="EMBL/GenBank/DDBJ databases">
        <title>Genomic Encyclopedia of Type Strains, Phase IV (KMG-IV): sequencing the most valuable type-strain genomes for metagenomic binning, comparative biology and taxonomic classification.</title>
        <authorList>
            <person name="Goeker M."/>
        </authorList>
    </citation>
    <scope>NUCLEOTIDE SEQUENCE</scope>
    <source>
        <strain evidence="2">DSM 26232</strain>
    </source>
</reference>